<dbReference type="EMBL" id="PUIO01000020">
    <property type="protein sequence ID" value="PQP23543.1"/>
    <property type="molecule type" value="Genomic_DNA"/>
</dbReference>
<gene>
    <name evidence="6" type="ORF">C5613_18540</name>
</gene>
<dbReference type="PANTHER" id="PTHR43537:SF5">
    <property type="entry name" value="UXU OPERON TRANSCRIPTIONAL REGULATOR"/>
    <property type="match status" value="1"/>
</dbReference>
<dbReference type="PROSITE" id="PS50949">
    <property type="entry name" value="HTH_GNTR"/>
    <property type="match status" value="1"/>
</dbReference>
<name>A0A2S8J9B1_RHOOP</name>
<sequence length="291" mass="32265">MPGSSPGRPFTRTEVVTTDTDEILTAHSPSTGEDRMTENLPMPSNDFDQLRRPRSMKMSEQIARQTVDYIIGNGLVPGTRLPVEAELGRTLGVGRNTLREALRLLEAWGVIEIRQGRNGGAIVRHPDPSDLRGPLTVQLLFDGATLDDVLEIRLMLEPETAYLAAQKMSEDEVADLEASVTRLRTGGNASHDAFIQENRYFHSAIARHTGNIVLRSVIESIEAVFDGTAQGVSYSSRRRGAVADAHARIAKAIQLGDPDKAREEMRAHLLEAGSYWTRNRSLMEKRLNWPD</sequence>
<keyword evidence="2" id="KW-0238">DNA-binding</keyword>
<protein>
    <recommendedName>
        <fullName evidence="5">HTH gntR-type domain-containing protein</fullName>
    </recommendedName>
</protein>
<dbReference type="SMART" id="SM00895">
    <property type="entry name" value="FCD"/>
    <property type="match status" value="1"/>
</dbReference>
<evidence type="ECO:0000256" key="3">
    <source>
        <dbReference type="ARBA" id="ARBA00023163"/>
    </source>
</evidence>
<evidence type="ECO:0000256" key="2">
    <source>
        <dbReference type="ARBA" id="ARBA00023125"/>
    </source>
</evidence>
<dbReference type="Gene3D" id="1.20.120.530">
    <property type="entry name" value="GntR ligand-binding domain-like"/>
    <property type="match status" value="1"/>
</dbReference>
<dbReference type="InterPro" id="IPR011711">
    <property type="entry name" value="GntR_C"/>
</dbReference>
<dbReference type="Pfam" id="PF00392">
    <property type="entry name" value="GntR"/>
    <property type="match status" value="1"/>
</dbReference>
<proteinExistence type="predicted"/>
<dbReference type="Proteomes" id="UP000239290">
    <property type="component" value="Unassembled WGS sequence"/>
</dbReference>
<dbReference type="Pfam" id="PF07729">
    <property type="entry name" value="FCD"/>
    <property type="match status" value="1"/>
</dbReference>
<feature type="domain" description="HTH gntR-type" evidence="5">
    <location>
        <begin position="56"/>
        <end position="126"/>
    </location>
</feature>
<dbReference type="AlphaFoldDB" id="A0A2S8J9B1"/>
<reference evidence="7" key="1">
    <citation type="submission" date="2018-02" db="EMBL/GenBank/DDBJ databases">
        <title>Draft genome sequencing of Rhodococcus opacus KU647198.</title>
        <authorList>
            <person name="Zheng B.-X."/>
        </authorList>
    </citation>
    <scope>NUCLEOTIDE SEQUENCE [LARGE SCALE GENOMIC DNA]</scope>
    <source>
        <strain evidence="7">04-OD7</strain>
    </source>
</reference>
<dbReference type="Gene3D" id="1.10.10.10">
    <property type="entry name" value="Winged helix-like DNA-binding domain superfamily/Winged helix DNA-binding domain"/>
    <property type="match status" value="1"/>
</dbReference>
<feature type="region of interest" description="Disordered" evidence="4">
    <location>
        <begin position="25"/>
        <end position="50"/>
    </location>
</feature>
<evidence type="ECO:0000259" key="5">
    <source>
        <dbReference type="PROSITE" id="PS50949"/>
    </source>
</evidence>
<evidence type="ECO:0000313" key="7">
    <source>
        <dbReference type="Proteomes" id="UP000239290"/>
    </source>
</evidence>
<dbReference type="InterPro" id="IPR036390">
    <property type="entry name" value="WH_DNA-bd_sf"/>
</dbReference>
<dbReference type="InterPro" id="IPR036388">
    <property type="entry name" value="WH-like_DNA-bd_sf"/>
</dbReference>
<dbReference type="PANTHER" id="PTHR43537">
    <property type="entry name" value="TRANSCRIPTIONAL REGULATOR, GNTR FAMILY"/>
    <property type="match status" value="1"/>
</dbReference>
<dbReference type="GO" id="GO:0003700">
    <property type="term" value="F:DNA-binding transcription factor activity"/>
    <property type="evidence" value="ECO:0007669"/>
    <property type="project" value="InterPro"/>
</dbReference>
<evidence type="ECO:0000313" key="6">
    <source>
        <dbReference type="EMBL" id="PQP23543.1"/>
    </source>
</evidence>
<dbReference type="SUPFAM" id="SSF46785">
    <property type="entry name" value="Winged helix' DNA-binding domain"/>
    <property type="match status" value="1"/>
</dbReference>
<dbReference type="InterPro" id="IPR000524">
    <property type="entry name" value="Tscrpt_reg_HTH_GntR"/>
</dbReference>
<dbReference type="InterPro" id="IPR008920">
    <property type="entry name" value="TF_FadR/GntR_C"/>
</dbReference>
<evidence type="ECO:0000256" key="1">
    <source>
        <dbReference type="ARBA" id="ARBA00023015"/>
    </source>
</evidence>
<dbReference type="SUPFAM" id="SSF48008">
    <property type="entry name" value="GntR ligand-binding domain-like"/>
    <property type="match status" value="1"/>
</dbReference>
<keyword evidence="3" id="KW-0804">Transcription</keyword>
<dbReference type="SMART" id="SM00345">
    <property type="entry name" value="HTH_GNTR"/>
    <property type="match status" value="1"/>
</dbReference>
<evidence type="ECO:0000256" key="4">
    <source>
        <dbReference type="SAM" id="MobiDB-lite"/>
    </source>
</evidence>
<accession>A0A2S8J9B1</accession>
<dbReference type="PRINTS" id="PR00035">
    <property type="entry name" value="HTHGNTR"/>
</dbReference>
<organism evidence="6 7">
    <name type="scientific">Rhodococcus opacus</name>
    <name type="common">Nocardia opaca</name>
    <dbReference type="NCBI Taxonomy" id="37919"/>
    <lineage>
        <taxon>Bacteria</taxon>
        <taxon>Bacillati</taxon>
        <taxon>Actinomycetota</taxon>
        <taxon>Actinomycetes</taxon>
        <taxon>Mycobacteriales</taxon>
        <taxon>Nocardiaceae</taxon>
        <taxon>Rhodococcus</taxon>
    </lineage>
</organism>
<comment type="caution">
    <text evidence="6">The sequence shown here is derived from an EMBL/GenBank/DDBJ whole genome shotgun (WGS) entry which is preliminary data.</text>
</comment>
<feature type="region of interest" description="Disordered" evidence="4">
    <location>
        <begin position="1"/>
        <end position="20"/>
    </location>
</feature>
<keyword evidence="1" id="KW-0805">Transcription regulation</keyword>
<dbReference type="CDD" id="cd07377">
    <property type="entry name" value="WHTH_GntR"/>
    <property type="match status" value="1"/>
</dbReference>
<dbReference type="GO" id="GO:0003677">
    <property type="term" value="F:DNA binding"/>
    <property type="evidence" value="ECO:0007669"/>
    <property type="project" value="UniProtKB-KW"/>
</dbReference>